<protein>
    <submittedName>
        <fullName evidence="1">Uncharacterized protein</fullName>
    </submittedName>
</protein>
<comment type="caution">
    <text evidence="1">The sequence shown here is derived from an EMBL/GenBank/DDBJ whole genome shotgun (WGS) entry which is preliminary data.</text>
</comment>
<name>A0A0F9MMC8_9ZZZZ</name>
<dbReference type="AlphaFoldDB" id="A0A0F9MMC8"/>
<sequence length="62" mass="6944">MNYQLKLYGNVVNVKNLKLSQIFTKVGKMAIGGIVFAASKFFGIPLKQVDIIHILHQIKSDL</sequence>
<organism evidence="1">
    <name type="scientific">marine sediment metagenome</name>
    <dbReference type="NCBI Taxonomy" id="412755"/>
    <lineage>
        <taxon>unclassified sequences</taxon>
        <taxon>metagenomes</taxon>
        <taxon>ecological metagenomes</taxon>
    </lineage>
</organism>
<gene>
    <name evidence="1" type="ORF">LCGC14_1056710</name>
</gene>
<accession>A0A0F9MMC8</accession>
<evidence type="ECO:0000313" key="1">
    <source>
        <dbReference type="EMBL" id="KKN08430.1"/>
    </source>
</evidence>
<dbReference type="EMBL" id="LAZR01004457">
    <property type="protein sequence ID" value="KKN08430.1"/>
    <property type="molecule type" value="Genomic_DNA"/>
</dbReference>
<reference evidence="1" key="1">
    <citation type="journal article" date="2015" name="Nature">
        <title>Complex archaea that bridge the gap between prokaryotes and eukaryotes.</title>
        <authorList>
            <person name="Spang A."/>
            <person name="Saw J.H."/>
            <person name="Jorgensen S.L."/>
            <person name="Zaremba-Niedzwiedzka K."/>
            <person name="Martijn J."/>
            <person name="Lind A.E."/>
            <person name="van Eijk R."/>
            <person name="Schleper C."/>
            <person name="Guy L."/>
            <person name="Ettema T.J."/>
        </authorList>
    </citation>
    <scope>NUCLEOTIDE SEQUENCE</scope>
</reference>
<proteinExistence type="predicted"/>